<proteinExistence type="predicted"/>
<protein>
    <recommendedName>
        <fullName evidence="3">RNA pseudouridylate synthase domain-containing protein 4</fullName>
    </recommendedName>
</protein>
<dbReference type="EMBL" id="GGYP01005174">
    <property type="protein sequence ID" value="MDE49945.1"/>
    <property type="molecule type" value="Transcribed_RNA"/>
</dbReference>
<reference evidence="2" key="1">
    <citation type="submission" date="2018-10" db="EMBL/GenBank/DDBJ databases">
        <title>Transcriptome assembly of Aceria tosichella (Wheat curl mite) Type 2.</title>
        <authorList>
            <person name="Scully E.D."/>
            <person name="Geib S.M."/>
            <person name="Palmer N.A."/>
            <person name="Gupta A.K."/>
            <person name="Sarath G."/>
            <person name="Tatineni S."/>
        </authorList>
    </citation>
    <scope>NUCLEOTIDE SEQUENCE</scope>
    <source>
        <strain evidence="2">LincolnNE</strain>
    </source>
</reference>
<dbReference type="AlphaFoldDB" id="A0A6G1SHI8"/>
<evidence type="ECO:0000313" key="2">
    <source>
        <dbReference type="EMBL" id="MDE49945.1"/>
    </source>
</evidence>
<organism evidence="2">
    <name type="scientific">Aceria tosichella</name>
    <name type="common">wheat curl mite</name>
    <dbReference type="NCBI Taxonomy" id="561515"/>
    <lineage>
        <taxon>Eukaryota</taxon>
        <taxon>Metazoa</taxon>
        <taxon>Ecdysozoa</taxon>
        <taxon>Arthropoda</taxon>
        <taxon>Chelicerata</taxon>
        <taxon>Arachnida</taxon>
        <taxon>Acari</taxon>
        <taxon>Acariformes</taxon>
        <taxon>Trombidiformes</taxon>
        <taxon>Prostigmata</taxon>
        <taxon>Eupodina</taxon>
        <taxon>Eriophyoidea</taxon>
        <taxon>Eriophyidae</taxon>
        <taxon>Eriophyinae</taxon>
        <taxon>Aceriini</taxon>
        <taxon>Aceria</taxon>
    </lineage>
</organism>
<dbReference type="EMBL" id="GGYP01004970">
    <property type="protein sequence ID" value="MDE49741.1"/>
    <property type="molecule type" value="Transcribed_RNA"/>
</dbReference>
<evidence type="ECO:0008006" key="3">
    <source>
        <dbReference type="Google" id="ProtNLM"/>
    </source>
</evidence>
<accession>A0A6G1SHI8</accession>
<gene>
    <name evidence="1" type="ORF">g.4543</name>
    <name evidence="2" type="ORF">g.4545</name>
</gene>
<dbReference type="Gene3D" id="3.30.2350.10">
    <property type="entry name" value="Pseudouridine synthase"/>
    <property type="match status" value="1"/>
</dbReference>
<evidence type="ECO:0000313" key="1">
    <source>
        <dbReference type="EMBL" id="MDE49741.1"/>
    </source>
</evidence>
<sequence>MNEAALKKLPLALVYNNLYPWSSLNQFVDQLVNTIAYKSDDGSLLAINKPFGVGTYTTHDLNSQKTNQDRVLSNIGGKPRYCISDALLPLTDHLNSPKPYKVLKGIDRYASGLVLLTNDLNKHKVNLARSQQFTKINSLPPYGFRVITCGYPLTKSTSLFERVGCELVEVDELGDHKEPVLSQNPGWSFKGKHKHKSLFQVQLNVKKIERELATALIEVHVSKMKWDFVRCYISSKTSFILGDVRFSKRIREILGKRIQVSAFRSNHKFDDPYEPLSAELQKILGVKRNSSIPLMLDHHELCLRNFWGSKSQEKDLIIKSSYVPLHFAATACRLNLLDALDSMSNTILDNHVEHNRSDAVA</sequence>
<name>A0A6G1SHI8_9ACAR</name>